<feature type="domain" description="Pseudouridine synthase RsuA/RluA-like" evidence="12">
    <location>
        <begin position="174"/>
        <end position="338"/>
    </location>
</feature>
<keyword evidence="3" id="KW-0496">Mitochondrion</keyword>
<evidence type="ECO:0000256" key="1">
    <source>
        <dbReference type="ARBA" id="ARBA00004173"/>
    </source>
</evidence>
<dbReference type="CDD" id="cd02869">
    <property type="entry name" value="PseudoU_synth_RluA_like"/>
    <property type="match status" value="1"/>
</dbReference>
<dbReference type="InterPro" id="IPR050188">
    <property type="entry name" value="RluA_PseudoU_synthase"/>
</dbReference>
<proteinExistence type="inferred from homology"/>
<comment type="function">
    <text evidence="6">Pseudouridylate synthase responsible for the pseudouridine-2819 formation in mitochondrial 21S rRNA. May modulate the efficiency or the fidelity of the mitochondrial translation machinery.</text>
</comment>
<evidence type="ECO:0000313" key="14">
    <source>
        <dbReference type="Proteomes" id="UP000268162"/>
    </source>
</evidence>
<dbReference type="AlphaFoldDB" id="A0A4Q0A0C1"/>
<evidence type="ECO:0000256" key="11">
    <source>
        <dbReference type="ARBA" id="ARBA00042700"/>
    </source>
</evidence>
<dbReference type="Proteomes" id="UP000268162">
    <property type="component" value="Unassembled WGS sequence"/>
</dbReference>
<dbReference type="GO" id="GO:0003723">
    <property type="term" value="F:RNA binding"/>
    <property type="evidence" value="ECO:0007669"/>
    <property type="project" value="InterPro"/>
</dbReference>
<protein>
    <recommendedName>
        <fullName evidence="8">21S rRNA pseudouridine(2819) synthase</fullName>
        <ecNumber evidence="7">5.4.99.43</ecNumber>
    </recommendedName>
    <alternativeName>
        <fullName evidence="10">Pseudouridine synthase 5</fullName>
    </alternativeName>
    <alternativeName>
        <fullName evidence="9">Pseudouridylate synthase PUS5</fullName>
    </alternativeName>
    <alternativeName>
        <fullName evidence="11">Uracil hydrolyase PUS5</fullName>
    </alternativeName>
</protein>
<accession>A0A4Q0A0C1</accession>
<dbReference type="GO" id="GO:0005739">
    <property type="term" value="C:mitochondrion"/>
    <property type="evidence" value="ECO:0007669"/>
    <property type="project" value="UniProtKB-SubCell"/>
</dbReference>
<dbReference type="Gene3D" id="3.30.2350.10">
    <property type="entry name" value="Pseudouridine synthase"/>
    <property type="match status" value="1"/>
</dbReference>
<evidence type="ECO:0000313" key="13">
    <source>
        <dbReference type="EMBL" id="RKP39473.1"/>
    </source>
</evidence>
<evidence type="ECO:0000256" key="9">
    <source>
        <dbReference type="ARBA" id="ARBA00041561"/>
    </source>
</evidence>
<dbReference type="EMBL" id="ML002269">
    <property type="protein sequence ID" value="RKP39473.1"/>
    <property type="molecule type" value="Genomic_DNA"/>
</dbReference>
<evidence type="ECO:0000256" key="5">
    <source>
        <dbReference type="ARBA" id="ARBA00036927"/>
    </source>
</evidence>
<comment type="similarity">
    <text evidence="2">Belongs to the pseudouridine synthase RluA family.</text>
</comment>
<keyword evidence="4" id="KW-0413">Isomerase</keyword>
<sequence>MLGRLPPTSLGSPLGLAASALLRPGSLWSPLFPHVLAWPSKVGFARAMATKKLDIKAAGVQYFTPPPQWDNMRLDRLLHHCFRKPTAIIQKDIRKKNLIIAHSETPEDENSFVPLNAVTFKLKMGPNIRVYYPASETLYLPDEEVAGKAMLDTLPRQKELDSLPYPARYVSSGVLVIDKPAGIESQSGSTKCVSIDGLKQKFRLGQTEPPRLVHRLDRDTSGLLVLARTRATSVKLARLFKLGRLKKTYIAIVKGVPKRMEIGVEHVVKVPIGDVEHFGYTFRVADVIRGVELADRVESVTHVTLLETVLHTDGHTYSVLKLEPVTGRKHQLRIVCAHVLGTPIVHDPRYTHLTSTFSPDGKGSRPLSAPALSPMCLHHWRIRIPQYNSRGITTDEREAVVTAPIPRYYREALPTVDFDTLLGAKDCRGSFE</sequence>
<reference evidence="14" key="1">
    <citation type="journal article" date="2018" name="Nat. Microbiol.">
        <title>Leveraging single-cell genomics to expand the fungal tree of life.</title>
        <authorList>
            <person name="Ahrendt S.R."/>
            <person name="Quandt C.A."/>
            <person name="Ciobanu D."/>
            <person name="Clum A."/>
            <person name="Salamov A."/>
            <person name="Andreopoulos B."/>
            <person name="Cheng J.F."/>
            <person name="Woyke T."/>
            <person name="Pelin A."/>
            <person name="Henrissat B."/>
            <person name="Reynolds N.K."/>
            <person name="Benny G.L."/>
            <person name="Smith M.E."/>
            <person name="James T.Y."/>
            <person name="Grigoriev I.V."/>
        </authorList>
    </citation>
    <scope>NUCLEOTIDE SEQUENCE [LARGE SCALE GENOMIC DNA]</scope>
    <source>
        <strain evidence="14">RSA 468</strain>
    </source>
</reference>
<dbReference type="GO" id="GO:0000455">
    <property type="term" value="P:enzyme-directed rRNA pseudouridine synthesis"/>
    <property type="evidence" value="ECO:0007669"/>
    <property type="project" value="TreeGrafter"/>
</dbReference>
<dbReference type="STRING" id="215637.A0A4Q0A0C1"/>
<dbReference type="EC" id="5.4.99.43" evidence="7"/>
<evidence type="ECO:0000256" key="7">
    <source>
        <dbReference type="ARBA" id="ARBA00038947"/>
    </source>
</evidence>
<evidence type="ECO:0000256" key="8">
    <source>
        <dbReference type="ARBA" id="ARBA00040626"/>
    </source>
</evidence>
<dbReference type="PROSITE" id="PS01129">
    <property type="entry name" value="PSI_RLU"/>
    <property type="match status" value="1"/>
</dbReference>
<dbReference type="SUPFAM" id="SSF55120">
    <property type="entry name" value="Pseudouridine synthase"/>
    <property type="match status" value="1"/>
</dbReference>
<comment type="subcellular location">
    <subcellularLocation>
        <location evidence="1">Mitochondrion</location>
    </subcellularLocation>
</comment>
<gene>
    <name evidence="13" type="ORF">BJ085DRAFT_37524</name>
</gene>
<evidence type="ECO:0000256" key="3">
    <source>
        <dbReference type="ARBA" id="ARBA00023128"/>
    </source>
</evidence>
<evidence type="ECO:0000259" key="12">
    <source>
        <dbReference type="Pfam" id="PF00849"/>
    </source>
</evidence>
<evidence type="ECO:0000256" key="6">
    <source>
        <dbReference type="ARBA" id="ARBA00037513"/>
    </source>
</evidence>
<dbReference type="Pfam" id="PF00849">
    <property type="entry name" value="PseudoU_synth_2"/>
    <property type="match status" value="1"/>
</dbReference>
<dbReference type="PANTHER" id="PTHR21600:SF81">
    <property type="entry name" value="21S RRNA PSEUDOURIDINE(2819) SYNTHASE"/>
    <property type="match status" value="1"/>
</dbReference>
<evidence type="ECO:0000256" key="4">
    <source>
        <dbReference type="ARBA" id="ARBA00023235"/>
    </source>
</evidence>
<comment type="catalytic activity">
    <reaction evidence="5">
        <text>uridine(2819) in 21S rRNA = pseudouridine(2819) in 21S rRNA</text>
        <dbReference type="Rhea" id="RHEA:42556"/>
        <dbReference type="Rhea" id="RHEA-COMP:10113"/>
        <dbReference type="Rhea" id="RHEA-COMP:10114"/>
        <dbReference type="ChEBI" id="CHEBI:65314"/>
        <dbReference type="ChEBI" id="CHEBI:65315"/>
        <dbReference type="EC" id="5.4.99.43"/>
    </reaction>
</comment>
<evidence type="ECO:0000256" key="10">
    <source>
        <dbReference type="ARBA" id="ARBA00041978"/>
    </source>
</evidence>
<dbReference type="InterPro" id="IPR006145">
    <property type="entry name" value="PsdUridine_synth_RsuA/RluA"/>
</dbReference>
<keyword evidence="14" id="KW-1185">Reference proteome</keyword>
<dbReference type="InterPro" id="IPR020103">
    <property type="entry name" value="PsdUridine_synth_cat_dom_sf"/>
</dbReference>
<name>A0A4Q0A0C1_9FUNG</name>
<dbReference type="PANTHER" id="PTHR21600">
    <property type="entry name" value="MITOCHONDRIAL RNA PSEUDOURIDINE SYNTHASE"/>
    <property type="match status" value="1"/>
</dbReference>
<organism evidence="13 14">
    <name type="scientific">Dimargaris cristalligena</name>
    <dbReference type="NCBI Taxonomy" id="215637"/>
    <lineage>
        <taxon>Eukaryota</taxon>
        <taxon>Fungi</taxon>
        <taxon>Fungi incertae sedis</taxon>
        <taxon>Zoopagomycota</taxon>
        <taxon>Kickxellomycotina</taxon>
        <taxon>Dimargaritomycetes</taxon>
        <taxon>Dimargaritales</taxon>
        <taxon>Dimargaritaceae</taxon>
        <taxon>Dimargaris</taxon>
    </lineage>
</organism>
<evidence type="ECO:0000256" key="2">
    <source>
        <dbReference type="ARBA" id="ARBA00010876"/>
    </source>
</evidence>
<dbReference type="GO" id="GO:0160143">
    <property type="term" value="F:21S rRNA pseudouridine(2819) synthase activity"/>
    <property type="evidence" value="ECO:0007669"/>
    <property type="project" value="UniProtKB-EC"/>
</dbReference>
<dbReference type="InterPro" id="IPR006224">
    <property type="entry name" value="PsdUridine_synth_RluA-like_CS"/>
</dbReference>